<dbReference type="RefSeq" id="WP_078923170.1">
    <property type="nucleotide sequence ID" value="NZ_FUYB01000014.1"/>
</dbReference>
<evidence type="ECO:0000313" key="3">
    <source>
        <dbReference type="Proteomes" id="UP000190460"/>
    </source>
</evidence>
<gene>
    <name evidence="2" type="ORF">SAMN02745130_02722</name>
</gene>
<feature type="compositionally biased region" description="Polar residues" evidence="1">
    <location>
        <begin position="8"/>
        <end position="21"/>
    </location>
</feature>
<proteinExistence type="predicted"/>
<sequence>MKAHTFDQKLQQAQQRISQRLSHAEPDRVNGLRAHLWMQWIKKQNLLTESRPRRHGQGGQAC</sequence>
<keyword evidence="3" id="KW-1185">Reference proteome</keyword>
<dbReference type="STRING" id="92487.SAMN02745130_02722"/>
<reference evidence="2 3" key="1">
    <citation type="submission" date="2017-02" db="EMBL/GenBank/DDBJ databases">
        <authorList>
            <person name="Peterson S.W."/>
        </authorList>
    </citation>
    <scope>NUCLEOTIDE SEQUENCE [LARGE SCALE GENOMIC DNA]</scope>
    <source>
        <strain evidence="2 3">ATCC 49788</strain>
    </source>
</reference>
<dbReference type="AlphaFoldDB" id="A0A1T4XAJ1"/>
<evidence type="ECO:0000313" key="2">
    <source>
        <dbReference type="EMBL" id="SKA86509.1"/>
    </source>
</evidence>
<feature type="region of interest" description="Disordered" evidence="1">
    <location>
        <begin position="1"/>
        <end position="25"/>
    </location>
</feature>
<name>A0A1T4XAJ1_9GAMM</name>
<dbReference type="Proteomes" id="UP000190460">
    <property type="component" value="Unassembled WGS sequence"/>
</dbReference>
<accession>A0A1T4XAJ1</accession>
<evidence type="ECO:0000256" key="1">
    <source>
        <dbReference type="SAM" id="MobiDB-lite"/>
    </source>
</evidence>
<protein>
    <submittedName>
        <fullName evidence="2">Uncharacterized protein</fullName>
    </submittedName>
</protein>
<organism evidence="2 3">
    <name type="scientific">Thiothrix eikelboomii</name>
    <dbReference type="NCBI Taxonomy" id="92487"/>
    <lineage>
        <taxon>Bacteria</taxon>
        <taxon>Pseudomonadati</taxon>
        <taxon>Pseudomonadota</taxon>
        <taxon>Gammaproteobacteria</taxon>
        <taxon>Thiotrichales</taxon>
        <taxon>Thiotrichaceae</taxon>
        <taxon>Thiothrix</taxon>
    </lineage>
</organism>
<dbReference type="OrthoDB" id="9967480at2"/>
<dbReference type="EMBL" id="FUYB01000014">
    <property type="protein sequence ID" value="SKA86509.1"/>
    <property type="molecule type" value="Genomic_DNA"/>
</dbReference>